<evidence type="ECO:0000256" key="11">
    <source>
        <dbReference type="ARBA" id="ARBA00059485"/>
    </source>
</evidence>
<dbReference type="FunFam" id="3.30.40.10:FF:000443">
    <property type="entry name" value="PHD finger protein 7 isoform 1"/>
    <property type="match status" value="1"/>
</dbReference>
<dbReference type="GO" id="GO:0061630">
    <property type="term" value="F:ubiquitin protein ligase activity"/>
    <property type="evidence" value="ECO:0007669"/>
    <property type="project" value="UniProtKB-EC"/>
</dbReference>
<dbReference type="Proteomes" id="UP000694386">
    <property type="component" value="Unplaced"/>
</dbReference>
<dbReference type="InterPro" id="IPR034732">
    <property type="entry name" value="EPHD"/>
</dbReference>
<reference evidence="20" key="1">
    <citation type="journal article" date="2018" name="Biotechnol. Bioeng.">
        <title>A reference genome of the Chinese hamster based on a hybrid assembly strategy.</title>
        <authorList>
            <person name="Rupp O."/>
            <person name="MacDonald M.L."/>
            <person name="Li S."/>
            <person name="Dhiman H."/>
            <person name="Polson S."/>
            <person name="Griep S."/>
            <person name="Heffner K."/>
            <person name="Hernandez I."/>
            <person name="Brinkrolf K."/>
            <person name="Jadhav V."/>
            <person name="Samoudi M."/>
            <person name="Hao H."/>
            <person name="Kingham B."/>
            <person name="Goesmann A."/>
            <person name="Betenbaugh M.J."/>
            <person name="Lewis N.E."/>
            <person name="Borth N."/>
            <person name="Lee K.H."/>
        </authorList>
    </citation>
    <scope>NUCLEOTIDE SEQUENCE [LARGE SCALE GENOMIC DNA]</scope>
    <source>
        <strain evidence="20">17A/GY</strain>
    </source>
</reference>
<dbReference type="GO" id="GO:0090291">
    <property type="term" value="P:negative regulation of osteoclast proliferation"/>
    <property type="evidence" value="ECO:0007669"/>
    <property type="project" value="Ensembl"/>
</dbReference>
<dbReference type="EC" id="2.3.2.27" evidence="4"/>
<evidence type="ECO:0000256" key="9">
    <source>
        <dbReference type="ARBA" id="ARBA00022833"/>
    </source>
</evidence>
<dbReference type="Gene3D" id="3.30.40.10">
    <property type="entry name" value="Zinc/RING finger domain, C3HC4 (zinc finger)"/>
    <property type="match status" value="2"/>
</dbReference>
<dbReference type="RefSeq" id="XP_027245331.1">
    <property type="nucleotide sequence ID" value="XM_027389530.2"/>
</dbReference>
<dbReference type="GO" id="GO:0005829">
    <property type="term" value="C:cytosol"/>
    <property type="evidence" value="ECO:0007669"/>
    <property type="project" value="Ensembl"/>
</dbReference>
<reference evidence="18" key="4">
    <citation type="submission" date="2025-05" db="UniProtKB">
        <authorList>
            <consortium name="Ensembl"/>
        </authorList>
    </citation>
    <scope>IDENTIFICATION</scope>
</reference>
<dbReference type="CDD" id="cd15496">
    <property type="entry name" value="PHD_PHF7_G2E3_like"/>
    <property type="match status" value="1"/>
</dbReference>
<dbReference type="InterPro" id="IPR001841">
    <property type="entry name" value="Znf_RING"/>
</dbReference>
<comment type="subunit">
    <text evidence="12">Interacts with MEF2C; the interaction promotes MEF2C binding to its transcription targets. Interacts with GATA4; the interaction promotes GATA4 binding to its transcription targets. Interacts with UBE2D2; the interaction inhibits cleavage of PHF7 and promotes association of the complex with the nucleosome core particle.</text>
</comment>
<dbReference type="InterPro" id="IPR011011">
    <property type="entry name" value="Znf_FYVE_PHD"/>
</dbReference>
<dbReference type="AlphaFoldDB" id="A0A8C2QNT5"/>
<keyword evidence="9" id="KW-0862">Zinc</keyword>
<comment type="pathway">
    <text evidence="3">Protein modification; protein ubiquitination.</text>
</comment>
<dbReference type="Ensembl" id="ENSCGRT00001029461.1">
    <property type="protein sequence ID" value="ENSCGRP00001025215.1"/>
    <property type="gene ID" value="ENSCGRG00001022887.1"/>
</dbReference>
<keyword evidence="5" id="KW-0808">Transferase</keyword>
<evidence type="ECO:0000313" key="20">
    <source>
        <dbReference type="Proteomes" id="UP001108280"/>
    </source>
</evidence>
<evidence type="ECO:0000256" key="2">
    <source>
        <dbReference type="ARBA" id="ARBA00004123"/>
    </source>
</evidence>
<evidence type="ECO:0000256" key="8">
    <source>
        <dbReference type="ARBA" id="ARBA00022786"/>
    </source>
</evidence>
<evidence type="ECO:0000256" key="12">
    <source>
        <dbReference type="ARBA" id="ARBA00063264"/>
    </source>
</evidence>
<dbReference type="InterPro" id="IPR051188">
    <property type="entry name" value="PHD-type_Zinc_Finger"/>
</dbReference>
<dbReference type="SUPFAM" id="SSF57903">
    <property type="entry name" value="FYVE/PHD zinc finger"/>
    <property type="match status" value="1"/>
</dbReference>
<evidence type="ECO:0000313" key="18">
    <source>
        <dbReference type="Ensembl" id="ENSCGRP00001025215.1"/>
    </source>
</evidence>
<dbReference type="GeneTree" id="ENSGT00950000182865"/>
<evidence type="ECO:0000256" key="4">
    <source>
        <dbReference type="ARBA" id="ARBA00012483"/>
    </source>
</evidence>
<dbReference type="GO" id="GO:0016607">
    <property type="term" value="C:nuclear speck"/>
    <property type="evidence" value="ECO:0007669"/>
    <property type="project" value="Ensembl"/>
</dbReference>
<dbReference type="PANTHER" id="PTHR12420">
    <property type="entry name" value="PHD FINGER PROTEIN"/>
    <property type="match status" value="1"/>
</dbReference>
<dbReference type="PROSITE" id="PS51805">
    <property type="entry name" value="EPHD"/>
    <property type="match status" value="1"/>
</dbReference>
<feature type="compositionally biased region" description="Basic residues" evidence="15">
    <location>
        <begin position="362"/>
        <end position="382"/>
    </location>
</feature>
<evidence type="ECO:0000313" key="19">
    <source>
        <dbReference type="Proteomes" id="UP000694386"/>
    </source>
</evidence>
<evidence type="ECO:0000256" key="5">
    <source>
        <dbReference type="ARBA" id="ARBA00022679"/>
    </source>
</evidence>
<protein>
    <recommendedName>
        <fullName evidence="13">E3 ubiquitin-protein ligase PHF7</fullName>
        <ecNumber evidence="4">2.3.2.27</ecNumber>
    </recommendedName>
</protein>
<evidence type="ECO:0000256" key="1">
    <source>
        <dbReference type="ARBA" id="ARBA00000900"/>
    </source>
</evidence>
<keyword evidence="6" id="KW-0479">Metal-binding</keyword>
<evidence type="ECO:0000256" key="10">
    <source>
        <dbReference type="ARBA" id="ARBA00023242"/>
    </source>
</evidence>
<accession>A0A8C2QNT5</accession>
<evidence type="ECO:0000259" key="17">
    <source>
        <dbReference type="PROSITE" id="PS51805"/>
    </source>
</evidence>
<dbReference type="GeneID" id="100764799"/>
<organism evidence="18 19">
    <name type="scientific">Cricetulus griseus</name>
    <name type="common">Chinese hamster</name>
    <name type="synonym">Cricetulus barabensis griseus</name>
    <dbReference type="NCBI Taxonomy" id="10029"/>
    <lineage>
        <taxon>Eukaryota</taxon>
        <taxon>Metazoa</taxon>
        <taxon>Chordata</taxon>
        <taxon>Craniata</taxon>
        <taxon>Vertebrata</taxon>
        <taxon>Euteleostomi</taxon>
        <taxon>Mammalia</taxon>
        <taxon>Eutheria</taxon>
        <taxon>Euarchontoglires</taxon>
        <taxon>Glires</taxon>
        <taxon>Rodentia</taxon>
        <taxon>Myomorpha</taxon>
        <taxon>Muroidea</taxon>
        <taxon>Cricetidae</taxon>
        <taxon>Cricetinae</taxon>
        <taxon>Cricetulus</taxon>
    </lineage>
</organism>
<keyword evidence="8" id="KW-0833">Ubl conjugation pathway</keyword>
<dbReference type="InterPro" id="IPR013083">
    <property type="entry name" value="Znf_RING/FYVE/PHD"/>
</dbReference>
<name>A0A8C2QNT5_CRIGR</name>
<comment type="subcellular location">
    <subcellularLocation>
        <location evidence="2">Nucleus</location>
    </subcellularLocation>
</comment>
<evidence type="ECO:0000256" key="7">
    <source>
        <dbReference type="ARBA" id="ARBA00022771"/>
    </source>
</evidence>
<dbReference type="GO" id="GO:0008270">
    <property type="term" value="F:zinc ion binding"/>
    <property type="evidence" value="ECO:0007669"/>
    <property type="project" value="UniProtKB-KW"/>
</dbReference>
<dbReference type="RefSeq" id="XP_027245332.1">
    <property type="nucleotide sequence ID" value="XM_027389531.2"/>
</dbReference>
<dbReference type="CTD" id="51533"/>
<feature type="domain" description="PHD-type" evidence="17">
    <location>
        <begin position="31"/>
        <end position="146"/>
    </location>
</feature>
<dbReference type="RefSeq" id="XP_016828839.1">
    <property type="nucleotide sequence ID" value="XM_016973350.3"/>
</dbReference>
<dbReference type="PANTHER" id="PTHR12420:SF47">
    <property type="entry name" value="PHD FINGER PROTEIN 7"/>
    <property type="match status" value="1"/>
</dbReference>
<dbReference type="RefSeq" id="XP_003495338.1">
    <property type="nucleotide sequence ID" value="XM_003495290.5"/>
</dbReference>
<dbReference type="OrthoDB" id="512616at2759"/>
<sequence length="382" mass="43741">MKTIKEKKKLPRLRKTSRTKKVIQKKLSSSGPVCLLCLQEPGDPEKLGEFLQKESLCVHYFCLILSSKLPQKGQPNRGLHGFMPEDIKKEAVRASKKMCFVCKKKGAAIKCQNDQCVKNFHLPCGQERGCLSQFFGEYKSYCGKHRPTQDIQQGSQREESCVLCCEDLSQTSVENIRSPCCSQAIYHRKCIQKYAHTSAKHFFKCPQCNNREEFPQEMLRMGIHIPDRDAAWELEPGAFSELYQRYQHCDAPICLYEQGRDSFEDEGRWRLILCATCGSHGTHRDCSSLRPNSKKWECDECSPASTKDYVCEDSSDIPCCSSTFHPQEHFFRASNLEGNPDSSWTEWLQPSLLEKPESSGGRRSHSWRSKGIRIAKNCKKSK</sequence>
<dbReference type="FunFam" id="3.30.40.10:FF:000132">
    <property type="entry name" value="G2/M phase-specific E3 ubiquitin-protein ligase"/>
    <property type="match status" value="1"/>
</dbReference>
<dbReference type="OMA" id="NNRDEFP"/>
<evidence type="ECO:0000313" key="22">
    <source>
        <dbReference type="RefSeq" id="XP_027245332.1"/>
    </source>
</evidence>
<dbReference type="GO" id="GO:0005886">
    <property type="term" value="C:plasma membrane"/>
    <property type="evidence" value="ECO:0007669"/>
    <property type="project" value="Ensembl"/>
</dbReference>
<feature type="region of interest" description="Disordered" evidence="15">
    <location>
        <begin position="354"/>
        <end position="382"/>
    </location>
</feature>
<evidence type="ECO:0000256" key="13">
    <source>
        <dbReference type="ARBA" id="ARBA00074439"/>
    </source>
</evidence>
<evidence type="ECO:0000259" key="16">
    <source>
        <dbReference type="PROSITE" id="PS50089"/>
    </source>
</evidence>
<evidence type="ECO:0000313" key="21">
    <source>
        <dbReference type="RefSeq" id="XP_027245331.1"/>
    </source>
</evidence>
<reference evidence="20" key="2">
    <citation type="journal article" date="2020" name="Biotechnol. Bioeng.">
        <title>Chromosome-scale scaffolds for the Chinese hamster reference genome assembly to facilitate the study of the CHO epigenome.</title>
        <authorList>
            <person name="Hilliard W."/>
            <person name="MacDonald M."/>
            <person name="Lee K.H."/>
        </authorList>
    </citation>
    <scope>NUCLEOTIDE SEQUENCE [LARGE SCALE GENOMIC DNA]</scope>
    <source>
        <strain evidence="20">17A/GY</strain>
    </source>
</reference>
<comment type="function">
    <text evidence="11">E3 ubiquitin-protein ligase which ubiquitinates histone H3 at 'Lys-14'. Required for male fertility, via inhibition of SPOP-mediated BRDT degradation when in the presence of acetylated histone H4 in early condensing spermatids. Stabilization of BRDT allows it to facilitate histone removal in early condensing spermatids and promote the progression of histone-to-protamine exchange. Promotes the expression of steroidogenesis proteins in the testes, and as a result plays a role in maintaining testosterone levels and repressing osteoclastogenesis. Promotes transcription of cardiac enhancer genes by facilitating binding of cardiac transcription factors such as MEF2C and GATA4 to target gene promoters. Ubiquitinates histone H4. Ubiquitinates histone H2A and H3 as part of the nucleosome core particle.</text>
</comment>
<comment type="catalytic activity">
    <reaction evidence="1">
        <text>S-ubiquitinyl-[E2 ubiquitin-conjugating enzyme]-L-cysteine + [acceptor protein]-L-lysine = [E2 ubiquitin-conjugating enzyme]-L-cysteine + N(6)-ubiquitinyl-[acceptor protein]-L-lysine.</text>
        <dbReference type="EC" id="2.3.2.27"/>
    </reaction>
</comment>
<feature type="domain" description="RING-type" evidence="16">
    <location>
        <begin position="161"/>
        <end position="209"/>
    </location>
</feature>
<keyword evidence="7 14" id="KW-0863">Zinc-finger</keyword>
<dbReference type="PROSITE" id="PS50089">
    <property type="entry name" value="ZF_RING_2"/>
    <property type="match status" value="1"/>
</dbReference>
<proteinExistence type="predicted"/>
<dbReference type="Proteomes" id="UP001108280">
    <property type="component" value="Chromosome 1"/>
</dbReference>
<reference evidence="21 22" key="3">
    <citation type="submission" date="2025-04" db="UniProtKB">
        <authorList>
            <consortium name="RefSeq"/>
        </authorList>
    </citation>
    <scope>IDENTIFICATION</scope>
    <source>
        <strain evidence="21 22">17A/GY</strain>
        <tissue evidence="21 22">Liver</tissue>
    </source>
</reference>
<evidence type="ECO:0000256" key="3">
    <source>
        <dbReference type="ARBA" id="ARBA00004906"/>
    </source>
</evidence>
<dbReference type="CDD" id="cd15669">
    <property type="entry name" value="ePHD_PHF7_G2E3_like"/>
    <property type="match status" value="1"/>
</dbReference>
<dbReference type="InterPro" id="IPR059102">
    <property type="entry name" value="PHD_PHF7/G2E3-like"/>
</dbReference>
<dbReference type="GO" id="GO:0005794">
    <property type="term" value="C:Golgi apparatus"/>
    <property type="evidence" value="ECO:0007669"/>
    <property type="project" value="Ensembl"/>
</dbReference>
<keyword evidence="20" id="KW-1185">Reference proteome</keyword>
<dbReference type="SMART" id="SM00249">
    <property type="entry name" value="PHD"/>
    <property type="match status" value="2"/>
</dbReference>
<dbReference type="Pfam" id="PF26054">
    <property type="entry name" value="PHD_G2E3"/>
    <property type="match status" value="1"/>
</dbReference>
<feature type="region of interest" description="Disordered" evidence="15">
    <location>
        <begin position="1"/>
        <end position="21"/>
    </location>
</feature>
<dbReference type="InterPro" id="IPR042013">
    <property type="entry name" value="PHF7/G2E3_ePHD"/>
</dbReference>
<evidence type="ECO:0000256" key="15">
    <source>
        <dbReference type="SAM" id="MobiDB-lite"/>
    </source>
</evidence>
<gene>
    <name evidence="18 21 22" type="primary">Phf7</name>
</gene>
<dbReference type="InterPro" id="IPR001965">
    <property type="entry name" value="Znf_PHD"/>
</dbReference>
<evidence type="ECO:0000256" key="6">
    <source>
        <dbReference type="ARBA" id="ARBA00022723"/>
    </source>
</evidence>
<evidence type="ECO:0000256" key="14">
    <source>
        <dbReference type="PROSITE-ProRule" id="PRU00175"/>
    </source>
</evidence>
<dbReference type="Pfam" id="PF13771">
    <property type="entry name" value="zf-HC5HC2H"/>
    <property type="match status" value="1"/>
</dbReference>
<dbReference type="KEGG" id="cge:100764799"/>
<keyword evidence="10" id="KW-0539">Nucleus</keyword>